<dbReference type="EMBL" id="CALNXJ010000004">
    <property type="protein sequence ID" value="CAH3038828.1"/>
    <property type="molecule type" value="Genomic_DNA"/>
</dbReference>
<dbReference type="CDD" id="cd00041">
    <property type="entry name" value="CUB"/>
    <property type="match status" value="2"/>
</dbReference>
<reference evidence="5 6" key="1">
    <citation type="submission" date="2022-05" db="EMBL/GenBank/DDBJ databases">
        <authorList>
            <consortium name="Genoscope - CEA"/>
            <person name="William W."/>
        </authorList>
    </citation>
    <scope>NUCLEOTIDE SEQUENCE [LARGE SCALE GENOMIC DNA]</scope>
</reference>
<dbReference type="PROSITE" id="PS01180">
    <property type="entry name" value="CUB"/>
    <property type="match status" value="2"/>
</dbReference>
<keyword evidence="6" id="KW-1185">Reference proteome</keyword>
<comment type="caution">
    <text evidence="5">The sequence shown here is derived from an EMBL/GenBank/DDBJ whole genome shotgun (WGS) entry which is preliminary data.</text>
</comment>
<evidence type="ECO:0000259" key="4">
    <source>
        <dbReference type="PROSITE" id="PS01180"/>
    </source>
</evidence>
<dbReference type="Pfam" id="PF00431">
    <property type="entry name" value="CUB"/>
    <property type="match status" value="2"/>
</dbReference>
<gene>
    <name evidence="5" type="ORF">PMEA_00021929</name>
</gene>
<keyword evidence="2" id="KW-1015">Disulfide bond</keyword>
<name>A0AAU9VZQ0_9CNID</name>
<evidence type="ECO:0000313" key="6">
    <source>
        <dbReference type="Proteomes" id="UP001159428"/>
    </source>
</evidence>
<dbReference type="AlphaFoldDB" id="A0AAU9VZQ0"/>
<keyword evidence="1" id="KW-0677">Repeat</keyword>
<evidence type="ECO:0000256" key="3">
    <source>
        <dbReference type="PROSITE-ProRule" id="PRU00059"/>
    </source>
</evidence>
<accession>A0AAU9VZQ0</accession>
<dbReference type="InterPro" id="IPR000859">
    <property type="entry name" value="CUB_dom"/>
</dbReference>
<sequence>MTMTKSYNSKSDSGRSDKNDNRLNFAQKVAIEYLFVILLPDCGSVVNNTLKSPNYPEGYPDNMECEFKVPIPSGFRLKITFEYMMLPDLRNHYQCVDDYLTFRGDRKQNFGKYCGSTTGGTFMITGNYTLINFHSGNSSNMKRIGFMLRFEAVDQPADCGSVVNNTLKSPHYPEGYPHKMECNYSVPIPAGTRMKIKFQYFQMPDPYPVGNELQCLNDHLKILNEQHEYFGSYCGKATGETIFVTGNSVVIKFESRENFTSRERGFSLYSEAADLPGKKK</sequence>
<dbReference type="SMART" id="SM00042">
    <property type="entry name" value="CUB"/>
    <property type="match status" value="2"/>
</dbReference>
<dbReference type="PANTHER" id="PTHR24251">
    <property type="entry name" value="OVOCHYMASE-RELATED"/>
    <property type="match status" value="1"/>
</dbReference>
<feature type="domain" description="CUB" evidence="4">
    <location>
        <begin position="159"/>
        <end position="273"/>
    </location>
</feature>
<dbReference type="InterPro" id="IPR035914">
    <property type="entry name" value="Sperma_CUB_dom_sf"/>
</dbReference>
<dbReference type="SUPFAM" id="SSF49854">
    <property type="entry name" value="Spermadhesin, CUB domain"/>
    <property type="match status" value="2"/>
</dbReference>
<dbReference type="Gene3D" id="2.60.120.290">
    <property type="entry name" value="Spermadhesin, CUB domain"/>
    <property type="match status" value="2"/>
</dbReference>
<dbReference type="Proteomes" id="UP001159428">
    <property type="component" value="Unassembled WGS sequence"/>
</dbReference>
<proteinExistence type="predicted"/>
<comment type="caution">
    <text evidence="3">Lacks conserved residue(s) required for the propagation of feature annotation.</text>
</comment>
<protein>
    <recommendedName>
        <fullName evidence="4">CUB domain-containing protein</fullName>
    </recommendedName>
</protein>
<feature type="domain" description="CUB" evidence="4">
    <location>
        <begin position="42"/>
        <end position="153"/>
    </location>
</feature>
<evidence type="ECO:0000256" key="2">
    <source>
        <dbReference type="ARBA" id="ARBA00023157"/>
    </source>
</evidence>
<organism evidence="5 6">
    <name type="scientific">Pocillopora meandrina</name>
    <dbReference type="NCBI Taxonomy" id="46732"/>
    <lineage>
        <taxon>Eukaryota</taxon>
        <taxon>Metazoa</taxon>
        <taxon>Cnidaria</taxon>
        <taxon>Anthozoa</taxon>
        <taxon>Hexacorallia</taxon>
        <taxon>Scleractinia</taxon>
        <taxon>Astrocoeniina</taxon>
        <taxon>Pocilloporidae</taxon>
        <taxon>Pocillopora</taxon>
    </lineage>
</organism>
<evidence type="ECO:0000256" key="1">
    <source>
        <dbReference type="ARBA" id="ARBA00022737"/>
    </source>
</evidence>
<evidence type="ECO:0000313" key="5">
    <source>
        <dbReference type="EMBL" id="CAH3038828.1"/>
    </source>
</evidence>